<comment type="caution">
    <text evidence="6">The sequence shown here is derived from an EMBL/GenBank/DDBJ whole genome shotgun (WGS) entry which is preliminary data.</text>
</comment>
<dbReference type="Proteomes" id="UP001156682">
    <property type="component" value="Unassembled WGS sequence"/>
</dbReference>
<dbReference type="Pfam" id="PF00589">
    <property type="entry name" value="Phage_integrase"/>
    <property type="match status" value="1"/>
</dbReference>
<evidence type="ECO:0000313" key="7">
    <source>
        <dbReference type="Proteomes" id="UP001156682"/>
    </source>
</evidence>
<evidence type="ECO:0000313" key="6">
    <source>
        <dbReference type="EMBL" id="GLR63745.1"/>
    </source>
</evidence>
<protein>
    <submittedName>
        <fullName evidence="6">Phage-related integrase</fullName>
    </submittedName>
</protein>
<dbReference type="InterPro" id="IPR011010">
    <property type="entry name" value="DNA_brk_join_enz"/>
</dbReference>
<reference evidence="7" key="1">
    <citation type="journal article" date="2019" name="Int. J. Syst. Evol. Microbiol.">
        <title>The Global Catalogue of Microorganisms (GCM) 10K type strain sequencing project: providing services to taxonomists for standard genome sequencing and annotation.</title>
        <authorList>
            <consortium name="The Broad Institute Genomics Platform"/>
            <consortium name="The Broad Institute Genome Sequencing Center for Infectious Disease"/>
            <person name="Wu L."/>
            <person name="Ma J."/>
        </authorList>
    </citation>
    <scope>NUCLEOTIDE SEQUENCE [LARGE SCALE GENOMIC DNA]</scope>
    <source>
        <strain evidence="7">NBRC 100033</strain>
    </source>
</reference>
<comment type="similarity">
    <text evidence="1">Belongs to the 'phage' integrase family.</text>
</comment>
<dbReference type="PANTHER" id="PTHR30629">
    <property type="entry name" value="PROPHAGE INTEGRASE"/>
    <property type="match status" value="1"/>
</dbReference>
<dbReference type="Gene3D" id="1.10.150.130">
    <property type="match status" value="1"/>
</dbReference>
<dbReference type="InterPro" id="IPR038488">
    <property type="entry name" value="Integrase_DNA-bd_sf"/>
</dbReference>
<evidence type="ECO:0000256" key="1">
    <source>
        <dbReference type="ARBA" id="ARBA00008857"/>
    </source>
</evidence>
<feature type="domain" description="Tyr recombinase" evidence="5">
    <location>
        <begin position="263"/>
        <end position="487"/>
    </location>
</feature>
<dbReference type="InterPro" id="IPR025166">
    <property type="entry name" value="Integrase_DNA_bind_dom"/>
</dbReference>
<dbReference type="Pfam" id="PF13356">
    <property type="entry name" value="Arm-DNA-bind_3"/>
    <property type="match status" value="1"/>
</dbReference>
<dbReference type="InterPro" id="IPR013762">
    <property type="entry name" value="Integrase-like_cat_sf"/>
</dbReference>
<dbReference type="Gene3D" id="1.10.443.10">
    <property type="entry name" value="Intergrase catalytic core"/>
    <property type="match status" value="1"/>
</dbReference>
<dbReference type="CDD" id="cd00801">
    <property type="entry name" value="INT_P4_C"/>
    <property type="match status" value="1"/>
</dbReference>
<keyword evidence="4" id="KW-0233">DNA recombination</keyword>
<dbReference type="EMBL" id="BSOR01000017">
    <property type="protein sequence ID" value="GLR63745.1"/>
    <property type="molecule type" value="Genomic_DNA"/>
</dbReference>
<keyword evidence="7" id="KW-1185">Reference proteome</keyword>
<dbReference type="PANTHER" id="PTHR30629:SF2">
    <property type="entry name" value="PROPHAGE INTEGRASE INTS-RELATED"/>
    <property type="match status" value="1"/>
</dbReference>
<dbReference type="Gene3D" id="3.30.160.390">
    <property type="entry name" value="Integrase, DNA-binding domain"/>
    <property type="match status" value="1"/>
</dbReference>
<organism evidence="6 7">
    <name type="scientific">Marinospirillum insulare</name>
    <dbReference type="NCBI Taxonomy" id="217169"/>
    <lineage>
        <taxon>Bacteria</taxon>
        <taxon>Pseudomonadati</taxon>
        <taxon>Pseudomonadota</taxon>
        <taxon>Gammaproteobacteria</taxon>
        <taxon>Oceanospirillales</taxon>
        <taxon>Oceanospirillaceae</taxon>
        <taxon>Marinospirillum</taxon>
    </lineage>
</organism>
<sequence length="510" mass="57879">MTRKNIIAENSKEILYPKGGKGKEWTVRALQEIANAEYKNRTIGDGDGLRGRVRVLASGNTSITFVYRYRSPEGKIRDYGCGTFPKTGIKTIRAARDEAKHLLSQGVDPTEKRQAEKIEKQAAITKTITDNEKEKAAALSVADLFNSWTTANTGVKRQDGNEVLKRVFNKHVLPEIGAIHISKLTDDDLLGLLKAIKSKATVKNDPQRGLNRTIDVIYRDLGQMLRWGEKRQPWRRLMVEGNPIDLIEPNQVTELQDEGYKEERERILSDDEIRELKAIFKKLEDDYSNIPAGQKYSGSRPVSIPVQCAVWLCLSTLCRIGELLMAEWQHIDLKAGAWHIPAANTKGRKHQRRDHNISLSNFAIEQFKILKAETGNTDFCFPSRNKPTHVCTKSVSKQIGDRQVSFKNRDKPLSGRLHNDDLVLSAGANGEWTPHDLRRTGSTMMQKLGISPDIIDRCQNHVIETKSKTRKNYQHYDYTKEKAEAWRLWGDHLDVLLNNANVVTFTSKEA</sequence>
<evidence type="ECO:0000256" key="4">
    <source>
        <dbReference type="ARBA" id="ARBA00023172"/>
    </source>
</evidence>
<keyword evidence="2" id="KW-0229">DNA integration</keyword>
<dbReference type="PROSITE" id="PS51898">
    <property type="entry name" value="TYR_RECOMBINASE"/>
    <property type="match status" value="1"/>
</dbReference>
<dbReference type="InterPro" id="IPR002104">
    <property type="entry name" value="Integrase_catalytic"/>
</dbReference>
<evidence type="ECO:0000256" key="3">
    <source>
        <dbReference type="ARBA" id="ARBA00023125"/>
    </source>
</evidence>
<evidence type="ECO:0000259" key="5">
    <source>
        <dbReference type="PROSITE" id="PS51898"/>
    </source>
</evidence>
<dbReference type="SUPFAM" id="SSF56349">
    <property type="entry name" value="DNA breaking-rejoining enzymes"/>
    <property type="match status" value="1"/>
</dbReference>
<dbReference type="RefSeq" id="WP_084324534.1">
    <property type="nucleotide sequence ID" value="NZ_BSOR01000017.1"/>
</dbReference>
<keyword evidence="3" id="KW-0238">DNA-binding</keyword>
<dbReference type="InterPro" id="IPR010998">
    <property type="entry name" value="Integrase_recombinase_N"/>
</dbReference>
<name>A0ABQ5ZU93_9GAMM</name>
<evidence type="ECO:0000256" key="2">
    <source>
        <dbReference type="ARBA" id="ARBA00022908"/>
    </source>
</evidence>
<gene>
    <name evidence="6" type="ORF">GCM10007878_11800</name>
</gene>
<proteinExistence type="inferred from homology"/>
<dbReference type="InterPro" id="IPR050808">
    <property type="entry name" value="Phage_Integrase"/>
</dbReference>
<accession>A0ABQ5ZU93</accession>